<comment type="caution">
    <text evidence="2">The sequence shown here is derived from an EMBL/GenBank/DDBJ whole genome shotgun (WGS) entry which is preliminary data.</text>
</comment>
<evidence type="ECO:0000313" key="3">
    <source>
        <dbReference type="Proteomes" id="UP001292094"/>
    </source>
</evidence>
<protein>
    <submittedName>
        <fullName evidence="2">Uncharacterized protein</fullName>
    </submittedName>
</protein>
<evidence type="ECO:0000313" key="2">
    <source>
        <dbReference type="EMBL" id="KAK4296196.1"/>
    </source>
</evidence>
<name>A0AAE1TSS9_9EUCA</name>
<dbReference type="EMBL" id="JAWZYT010003908">
    <property type="protein sequence ID" value="KAK4296196.1"/>
    <property type="molecule type" value="Genomic_DNA"/>
</dbReference>
<sequence>MCDTIRWALTVSASSHTTSLLDQPPLTQPPLTPASPTSLA</sequence>
<keyword evidence="3" id="KW-1185">Reference proteome</keyword>
<proteinExistence type="predicted"/>
<reference evidence="2" key="1">
    <citation type="submission" date="2023-11" db="EMBL/GenBank/DDBJ databases">
        <title>Genome assemblies of two species of porcelain crab, Petrolisthes cinctipes and Petrolisthes manimaculis (Anomura: Porcellanidae).</title>
        <authorList>
            <person name="Angst P."/>
        </authorList>
    </citation>
    <scope>NUCLEOTIDE SEQUENCE</scope>
    <source>
        <strain evidence="2">PB745_02</strain>
        <tissue evidence="2">Gill</tissue>
    </source>
</reference>
<organism evidence="2 3">
    <name type="scientific">Petrolisthes manimaculis</name>
    <dbReference type="NCBI Taxonomy" id="1843537"/>
    <lineage>
        <taxon>Eukaryota</taxon>
        <taxon>Metazoa</taxon>
        <taxon>Ecdysozoa</taxon>
        <taxon>Arthropoda</taxon>
        <taxon>Crustacea</taxon>
        <taxon>Multicrustacea</taxon>
        <taxon>Malacostraca</taxon>
        <taxon>Eumalacostraca</taxon>
        <taxon>Eucarida</taxon>
        <taxon>Decapoda</taxon>
        <taxon>Pleocyemata</taxon>
        <taxon>Anomura</taxon>
        <taxon>Galatheoidea</taxon>
        <taxon>Porcellanidae</taxon>
        <taxon>Petrolisthes</taxon>
    </lineage>
</organism>
<dbReference type="AlphaFoldDB" id="A0AAE1TSS9"/>
<gene>
    <name evidence="2" type="ORF">Pmani_031285</name>
</gene>
<dbReference type="Proteomes" id="UP001292094">
    <property type="component" value="Unassembled WGS sequence"/>
</dbReference>
<feature type="non-terminal residue" evidence="2">
    <location>
        <position position="40"/>
    </location>
</feature>
<accession>A0AAE1TSS9</accession>
<feature type="region of interest" description="Disordered" evidence="1">
    <location>
        <begin position="16"/>
        <end position="40"/>
    </location>
</feature>
<evidence type="ECO:0000256" key="1">
    <source>
        <dbReference type="SAM" id="MobiDB-lite"/>
    </source>
</evidence>